<name>A0A916YIC6_9BACT</name>
<evidence type="ECO:0000313" key="2">
    <source>
        <dbReference type="Proteomes" id="UP000609064"/>
    </source>
</evidence>
<gene>
    <name evidence="1" type="ORF">GCM10011514_06950</name>
</gene>
<dbReference type="EMBL" id="BMKK01000001">
    <property type="protein sequence ID" value="GGD45554.1"/>
    <property type="molecule type" value="Genomic_DNA"/>
</dbReference>
<keyword evidence="2" id="KW-1185">Reference proteome</keyword>
<comment type="caution">
    <text evidence="1">The sequence shown here is derived from an EMBL/GenBank/DDBJ whole genome shotgun (WGS) entry which is preliminary data.</text>
</comment>
<protein>
    <recommendedName>
        <fullName evidence="3">Cytochrome c domain-containing protein</fullName>
    </recommendedName>
</protein>
<dbReference type="NCBIfam" id="TIGR03806">
    <property type="entry name" value="chp_HNE_0200"/>
    <property type="match status" value="1"/>
</dbReference>
<dbReference type="AlphaFoldDB" id="A0A916YIC6"/>
<reference evidence="1" key="1">
    <citation type="journal article" date="2014" name="Int. J. Syst. Evol. Microbiol.">
        <title>Complete genome sequence of Corynebacterium casei LMG S-19264T (=DSM 44701T), isolated from a smear-ripened cheese.</title>
        <authorList>
            <consortium name="US DOE Joint Genome Institute (JGI-PGF)"/>
            <person name="Walter F."/>
            <person name="Albersmeier A."/>
            <person name="Kalinowski J."/>
            <person name="Ruckert C."/>
        </authorList>
    </citation>
    <scope>NUCLEOTIDE SEQUENCE</scope>
    <source>
        <strain evidence="1">CGMCC 1.15958</strain>
    </source>
</reference>
<proteinExistence type="predicted"/>
<evidence type="ECO:0000313" key="1">
    <source>
        <dbReference type="EMBL" id="GGD45554.1"/>
    </source>
</evidence>
<accession>A0A916YIC6</accession>
<reference evidence="1" key="2">
    <citation type="submission" date="2020-09" db="EMBL/GenBank/DDBJ databases">
        <authorList>
            <person name="Sun Q."/>
            <person name="Zhou Y."/>
        </authorList>
    </citation>
    <scope>NUCLEOTIDE SEQUENCE</scope>
    <source>
        <strain evidence="1">CGMCC 1.15958</strain>
    </source>
</reference>
<sequence length="328" mass="36712">MPKEKLSDYQFFEGNGSEQKPAKGILPYSLNTPLFTDYAEKLRFVKLPENQTVAYNATEVLDFPVGTTIIKTFYYPNDFRKPELGRKLIETRLLIHEADGWKALDYVWNDEQTEAFLEVAGDTKEVSYIDANGKKKKHEYGIPNINQCKGCHNRNEKMSPIGPSARQLNGVFQSSLGGEQSSIKSTDNQLVAWQKMGVLTNLPAIETVPKAAIWNKPETGSLDERARIWLDINCAHCHRKGGPAQTSGLNLSIHETEPIAYGILKTPVAAGRGSGNKKYDIVPGKPDESIIVYRMESTDPGIMMPEVGRKTTHKEGVELIKEWIKAMK</sequence>
<dbReference type="InterPro" id="IPR022269">
    <property type="entry name" value="SO_2930-like_C"/>
</dbReference>
<organism evidence="1 2">
    <name type="scientific">Emticicia aquatilis</name>
    <dbReference type="NCBI Taxonomy" id="1537369"/>
    <lineage>
        <taxon>Bacteria</taxon>
        <taxon>Pseudomonadati</taxon>
        <taxon>Bacteroidota</taxon>
        <taxon>Cytophagia</taxon>
        <taxon>Cytophagales</taxon>
        <taxon>Leadbetterellaceae</taxon>
        <taxon>Emticicia</taxon>
    </lineage>
</organism>
<dbReference type="Proteomes" id="UP000609064">
    <property type="component" value="Unassembled WGS sequence"/>
</dbReference>
<evidence type="ECO:0008006" key="3">
    <source>
        <dbReference type="Google" id="ProtNLM"/>
    </source>
</evidence>